<dbReference type="EMBL" id="VOAJ01002541">
    <property type="protein sequence ID" value="KAF0882234.1"/>
    <property type="molecule type" value="Genomic_DNA"/>
</dbReference>
<dbReference type="PANTHER" id="PTHR19446">
    <property type="entry name" value="REVERSE TRANSCRIPTASES"/>
    <property type="match status" value="1"/>
</dbReference>
<dbReference type="AlphaFoldDB" id="A0A6G1B393"/>
<reference evidence="1 2" key="1">
    <citation type="submission" date="2019-11" db="EMBL/GenBank/DDBJ databases">
        <authorList>
            <person name="Yang C."/>
            <person name="Li F."/>
        </authorList>
    </citation>
    <scope>NUCLEOTIDE SEQUENCE [LARGE SCALE GENOMIC DNA]</scope>
    <source>
        <strain evidence="1">KB4526</strain>
        <tissue evidence="1">Muscle</tissue>
    </source>
</reference>
<evidence type="ECO:0000313" key="1">
    <source>
        <dbReference type="EMBL" id="KAF0882234.1"/>
    </source>
</evidence>
<evidence type="ECO:0000313" key="2">
    <source>
        <dbReference type="Proteomes" id="UP000475037"/>
    </source>
</evidence>
<feature type="non-terminal residue" evidence="1">
    <location>
        <position position="112"/>
    </location>
</feature>
<proteinExistence type="predicted"/>
<keyword evidence="2" id="KW-1185">Reference proteome</keyword>
<protein>
    <submittedName>
        <fullName evidence="1">LIN1 transcriptase</fullName>
    </submittedName>
</protein>
<accession>A0A6G1B393</accession>
<sequence length="112" mass="13343">IENPEMHPQMYGQLIFEKAGENIQWNKDSLFSKWCWENWTATSRKMNLDHFLTPYTKISSKWMKDLSVRQEAIKILEEKAGKNLFDLSCSNFFLNTSLETRETKANVNYWDL</sequence>
<gene>
    <name evidence="1" type="primary">Lin1_20</name>
    <name evidence="1" type="ORF">FOF47_R06456</name>
</gene>
<comment type="caution">
    <text evidence="1">The sequence shown here is derived from an EMBL/GenBank/DDBJ whole genome shotgun (WGS) entry which is preliminary data.</text>
</comment>
<organism evidence="1 2">
    <name type="scientific">Crocuta crocuta</name>
    <name type="common">Spotted hyena</name>
    <dbReference type="NCBI Taxonomy" id="9678"/>
    <lineage>
        <taxon>Eukaryota</taxon>
        <taxon>Metazoa</taxon>
        <taxon>Chordata</taxon>
        <taxon>Craniata</taxon>
        <taxon>Vertebrata</taxon>
        <taxon>Euteleostomi</taxon>
        <taxon>Mammalia</taxon>
        <taxon>Eutheria</taxon>
        <taxon>Laurasiatheria</taxon>
        <taxon>Carnivora</taxon>
        <taxon>Feliformia</taxon>
        <taxon>Hyaenidae</taxon>
        <taxon>Crocuta</taxon>
    </lineage>
</organism>
<feature type="non-terminal residue" evidence="1">
    <location>
        <position position="1"/>
    </location>
</feature>
<dbReference type="Proteomes" id="UP000475037">
    <property type="component" value="Unassembled WGS sequence"/>
</dbReference>
<name>A0A6G1B393_CROCR</name>